<evidence type="ECO:0000256" key="2">
    <source>
        <dbReference type="SAM" id="MobiDB-lite"/>
    </source>
</evidence>
<dbReference type="AlphaFoldDB" id="A0A752IRE2"/>
<dbReference type="Pfam" id="PF16510">
    <property type="entry name" value="P22_portal"/>
    <property type="match status" value="1"/>
</dbReference>
<gene>
    <name evidence="3" type="ORF">GNA48_002262</name>
</gene>
<feature type="region of interest" description="Disordered" evidence="2">
    <location>
        <begin position="687"/>
        <end position="708"/>
    </location>
</feature>
<reference evidence="3" key="2">
    <citation type="submission" date="2018-07" db="EMBL/GenBank/DDBJ databases">
        <authorList>
            <consortium name="NCBI Pathogen Detection Project"/>
        </authorList>
    </citation>
    <scope>NUCLEOTIDE SEQUENCE</scope>
    <source>
        <strain evidence="3">34-87</strain>
    </source>
</reference>
<evidence type="ECO:0000313" key="3">
    <source>
        <dbReference type="EMBL" id="HAF7511499.1"/>
    </source>
</evidence>
<keyword evidence="1" id="KW-0175">Coiled coil</keyword>
<feature type="coiled-coil region" evidence="1">
    <location>
        <begin position="620"/>
        <end position="659"/>
    </location>
</feature>
<sequence length="708" mass="79472">MAETLEKKHERIMLRFDRAYTPQQDVREKCIEATRFARVPGGQWEGATAAGTKLDDRFEKYPKFEINKVATELNRIIAEYRNNRITVKFRPGDKEASEELANKLNGLFRADYEETDGGEACDNAFDDAATGGFGCFRLTSMLVNEYDPMDERQRIAIEPVYDPSRSVWFDPDAKKYDKSDALWAFCMYSLSPEKYEAEYGKTPPASLDVTTMTSWEYDWFEPEVVYIAKYYEVRKESVDVISYRQPITGEIATYDSDQIEDIEDELALAGFQEVARRSVKRRRVYVSVVDGQNFLEKPRRIPGEHIPLIPVYGKRWFIDDIERVEGHIAKAMDPQRLYNLQVSMLADSAAQDPGQVPIFDPEQVRGLEKHWEDRGKKRPAFLVARAPRDKAGNPIGPAAPGSFTPAPQLSPAIATMLQLTSADIQEVTGSSQAMQQMPSNIAQETVNNLMNRADMASLIYLDNMAKSLKRAGEVWLSMAREVYGSEREVRVVNEDGTDDIALMNAQVVDSQTGRVVALNDLSTGRYDVTVDVGPSYTARRDATVSVLTNVLSTMLPNDPMRPAIQGIILDNIDGEGLDDFKEYNRNQLLTSGIVKPRNEKEQQIVMQAQQAAANQQNPEMVLAQAQMVAAQAEVQKATNETAQTQIKAFTAQQDAMESQANTVYKLAQARNIDDKAVMEAIRLLKDVSESQQSQIPTSPQSPADLMPS</sequence>
<protein>
    <submittedName>
        <fullName evidence="3">Portal protein</fullName>
    </submittedName>
</protein>
<feature type="compositionally biased region" description="Low complexity" evidence="2">
    <location>
        <begin position="690"/>
        <end position="702"/>
    </location>
</feature>
<dbReference type="Gene3D" id="6.10.280.90">
    <property type="match status" value="1"/>
</dbReference>
<dbReference type="EMBL" id="DAAWEP010000010">
    <property type="protein sequence ID" value="HAF7511499.1"/>
    <property type="molecule type" value="Genomic_DNA"/>
</dbReference>
<organism evidence="3">
    <name type="scientific">Salmonella enterica subsp. houtenae serovar 21:z4,z23:-</name>
    <dbReference type="NCBI Taxonomy" id="1967606"/>
    <lineage>
        <taxon>Bacteria</taxon>
        <taxon>Pseudomonadati</taxon>
        <taxon>Pseudomonadota</taxon>
        <taxon>Gammaproteobacteria</taxon>
        <taxon>Enterobacterales</taxon>
        <taxon>Enterobacteriaceae</taxon>
        <taxon>Salmonella</taxon>
    </lineage>
</organism>
<reference evidence="3" key="1">
    <citation type="journal article" date="2018" name="Genome Biol.">
        <title>SKESA: strategic k-mer extension for scrupulous assemblies.</title>
        <authorList>
            <person name="Souvorov A."/>
            <person name="Agarwala R."/>
            <person name="Lipman D.J."/>
        </authorList>
    </citation>
    <scope>NUCLEOTIDE SEQUENCE</scope>
    <source>
        <strain evidence="3">34-87</strain>
    </source>
</reference>
<name>A0A752IRE2_SALHO</name>
<accession>A0A752IRE2</accession>
<dbReference type="InterPro" id="IPR032427">
    <property type="entry name" value="P22_portal"/>
</dbReference>
<evidence type="ECO:0000256" key="1">
    <source>
        <dbReference type="SAM" id="Coils"/>
    </source>
</evidence>
<proteinExistence type="predicted"/>
<comment type="caution">
    <text evidence="3">The sequence shown here is derived from an EMBL/GenBank/DDBJ whole genome shotgun (WGS) entry which is preliminary data.</text>
</comment>